<dbReference type="Proteomes" id="UP000295748">
    <property type="component" value="Chromosome"/>
</dbReference>
<proteinExistence type="predicted"/>
<dbReference type="EMBL" id="CP038266">
    <property type="protein sequence ID" value="QBR88395.1"/>
    <property type="molecule type" value="Genomic_DNA"/>
</dbReference>
<dbReference type="Gene3D" id="3.30.70.100">
    <property type="match status" value="1"/>
</dbReference>
<protein>
    <submittedName>
        <fullName evidence="2">Antibiotic biosynthesis monooxygenase</fullName>
    </submittedName>
</protein>
<dbReference type="SUPFAM" id="SSF54909">
    <property type="entry name" value="Dimeric alpha+beta barrel"/>
    <property type="match status" value="1"/>
</dbReference>
<evidence type="ECO:0000313" key="2">
    <source>
        <dbReference type="EMBL" id="QBR88395.1"/>
    </source>
</evidence>
<dbReference type="RefSeq" id="WP_135065190.1">
    <property type="nucleotide sequence ID" value="NZ_CP038266.1"/>
</dbReference>
<gene>
    <name evidence="2" type="ORF">E4K62_06650</name>
</gene>
<accession>A0ABX5SQG9</accession>
<keyword evidence="3" id="KW-1185">Reference proteome</keyword>
<dbReference type="Pfam" id="PF03992">
    <property type="entry name" value="ABM"/>
    <property type="match status" value="1"/>
</dbReference>
<evidence type="ECO:0000259" key="1">
    <source>
        <dbReference type="PROSITE" id="PS51725"/>
    </source>
</evidence>
<evidence type="ECO:0000313" key="3">
    <source>
        <dbReference type="Proteomes" id="UP000295748"/>
    </source>
</evidence>
<feature type="domain" description="ABM" evidence="1">
    <location>
        <begin position="5"/>
        <end position="94"/>
    </location>
</feature>
<organism evidence="2 3">
    <name type="scientific">Microbacterium wangchenii</name>
    <dbReference type="NCBI Taxonomy" id="2541726"/>
    <lineage>
        <taxon>Bacteria</taxon>
        <taxon>Bacillati</taxon>
        <taxon>Actinomycetota</taxon>
        <taxon>Actinomycetes</taxon>
        <taxon>Micrococcales</taxon>
        <taxon>Microbacteriaceae</taxon>
        <taxon>Microbacterium</taxon>
    </lineage>
</organism>
<reference evidence="2 3" key="1">
    <citation type="submission" date="2019-03" db="EMBL/GenBank/DDBJ databases">
        <authorList>
            <person name="Dong K."/>
        </authorList>
    </citation>
    <scope>NUCLEOTIDE SEQUENCE [LARGE SCALE GENOMIC DNA]</scope>
    <source>
        <strain evidence="3">dk512</strain>
    </source>
</reference>
<dbReference type="GO" id="GO:0004497">
    <property type="term" value="F:monooxygenase activity"/>
    <property type="evidence" value="ECO:0007669"/>
    <property type="project" value="UniProtKB-KW"/>
</dbReference>
<name>A0ABX5SQG9_9MICO</name>
<keyword evidence="2" id="KW-0560">Oxidoreductase</keyword>
<keyword evidence="2" id="KW-0503">Monooxygenase</keyword>
<sequence length="100" mass="10860">MSQPVTFVNVIEVEPSNQQELIDLLIEGTEKVISTRQGFISVTLLASLDRTRVINIAVWESAEDVKATQSDPAAVEYARRTAAIARPGPGRYAVAAEFTA</sequence>
<dbReference type="PROSITE" id="PS51725">
    <property type="entry name" value="ABM"/>
    <property type="match status" value="1"/>
</dbReference>
<dbReference type="InterPro" id="IPR007138">
    <property type="entry name" value="ABM_dom"/>
</dbReference>
<dbReference type="InterPro" id="IPR011008">
    <property type="entry name" value="Dimeric_a/b-barrel"/>
</dbReference>